<proteinExistence type="predicted"/>
<protein>
    <submittedName>
        <fullName evidence="3">Putative GTP pyrophosphokinase</fullName>
        <ecNumber evidence="3">2.7.6.5</ecNumber>
    </submittedName>
</protein>
<dbReference type="Gene3D" id="1.10.287.860">
    <property type="entry name" value="Nucleotidyltransferase"/>
    <property type="match status" value="1"/>
</dbReference>
<evidence type="ECO:0000313" key="4">
    <source>
        <dbReference type="Proteomes" id="UP000567246"/>
    </source>
</evidence>
<organism evidence="3 4">
    <name type="scientific">Micrococcus endophyticus</name>
    <dbReference type="NCBI Taxonomy" id="455343"/>
    <lineage>
        <taxon>Bacteria</taxon>
        <taxon>Bacillati</taxon>
        <taxon>Actinomycetota</taxon>
        <taxon>Actinomycetes</taxon>
        <taxon>Micrococcales</taxon>
        <taxon>Micrococcaceae</taxon>
        <taxon>Micrococcus</taxon>
    </lineage>
</organism>
<sequence length="273" mass="30585">MEQDRDPEESSQSTAIETLRGTPVSELTHLPPAMAGALDRLRRDVERFDLEYRSALLQVEARLEVLRDEFTHLHDYNPIEHIVTRVKTPESILRKAASRGLSMDLDALRSNVTDIAGARVIVSFARDVYEVFRLFTRQPDIRVLEVEDYISRPKPSGYRSLHCLVQVPVHLSTGSIPVTVEMQFRTSAMDFWATLEHKINYKFDGAVPPDITTELIAAARVAADLDTRMERLSDQVRQTDKDDDAAASWEDDGGPAFEDEGDDDGDAPGTSTG</sequence>
<dbReference type="GO" id="GO:0008728">
    <property type="term" value="F:GTP diphosphokinase activity"/>
    <property type="evidence" value="ECO:0007669"/>
    <property type="project" value="UniProtKB-EC"/>
</dbReference>
<dbReference type="PANTHER" id="PTHR47837:SF2">
    <property type="entry name" value="GTP PYROPHOSPHOKINASE YWAC"/>
    <property type="match status" value="1"/>
</dbReference>
<dbReference type="InterPro" id="IPR007685">
    <property type="entry name" value="RelA_SpoT"/>
</dbReference>
<evidence type="ECO:0000313" key="3">
    <source>
        <dbReference type="EMBL" id="MBB5849521.1"/>
    </source>
</evidence>
<keyword evidence="3" id="KW-0808">Transferase</keyword>
<dbReference type="GO" id="GO:0015969">
    <property type="term" value="P:guanosine tetraphosphate metabolic process"/>
    <property type="evidence" value="ECO:0007669"/>
    <property type="project" value="InterPro"/>
</dbReference>
<feature type="compositionally biased region" description="Acidic residues" evidence="1">
    <location>
        <begin position="241"/>
        <end position="266"/>
    </location>
</feature>
<dbReference type="EMBL" id="JACHMW010000001">
    <property type="protein sequence ID" value="MBB5849521.1"/>
    <property type="molecule type" value="Genomic_DNA"/>
</dbReference>
<feature type="domain" description="RelA/SpoT" evidence="2">
    <location>
        <begin position="84"/>
        <end position="207"/>
    </location>
</feature>
<feature type="compositionally biased region" description="Basic and acidic residues" evidence="1">
    <location>
        <begin position="231"/>
        <end position="240"/>
    </location>
</feature>
<reference evidence="3 4" key="1">
    <citation type="submission" date="2020-08" db="EMBL/GenBank/DDBJ databases">
        <title>Sequencing the genomes of 1000 actinobacteria strains.</title>
        <authorList>
            <person name="Klenk H.-P."/>
        </authorList>
    </citation>
    <scope>NUCLEOTIDE SEQUENCE [LARGE SCALE GENOMIC DNA]</scope>
    <source>
        <strain evidence="3 4">DSM 17945</strain>
    </source>
</reference>
<evidence type="ECO:0000259" key="2">
    <source>
        <dbReference type="SMART" id="SM00954"/>
    </source>
</evidence>
<dbReference type="SMART" id="SM00954">
    <property type="entry name" value="RelA_SpoT"/>
    <property type="match status" value="1"/>
</dbReference>
<feature type="region of interest" description="Disordered" evidence="1">
    <location>
        <begin position="231"/>
        <end position="273"/>
    </location>
</feature>
<dbReference type="RefSeq" id="WP_184173119.1">
    <property type="nucleotide sequence ID" value="NZ_BAABAG010000017.1"/>
</dbReference>
<evidence type="ECO:0000256" key="1">
    <source>
        <dbReference type="SAM" id="MobiDB-lite"/>
    </source>
</evidence>
<dbReference type="Proteomes" id="UP000567246">
    <property type="component" value="Unassembled WGS sequence"/>
</dbReference>
<dbReference type="Pfam" id="PF04607">
    <property type="entry name" value="RelA_SpoT"/>
    <property type="match status" value="1"/>
</dbReference>
<keyword evidence="4" id="KW-1185">Reference proteome</keyword>
<gene>
    <name evidence="3" type="ORF">HDA33_002085</name>
</gene>
<dbReference type="CDD" id="cd05399">
    <property type="entry name" value="NT_Rel-Spo_like"/>
    <property type="match status" value="1"/>
</dbReference>
<accession>A0A4Y8ZIM0</accession>
<dbReference type="AlphaFoldDB" id="A0A4Y8ZIM0"/>
<comment type="caution">
    <text evidence="3">The sequence shown here is derived from an EMBL/GenBank/DDBJ whole genome shotgun (WGS) entry which is preliminary data.</text>
</comment>
<name>A0A4Y8ZIM0_9MICC</name>
<dbReference type="GO" id="GO:0016301">
    <property type="term" value="F:kinase activity"/>
    <property type="evidence" value="ECO:0007669"/>
    <property type="project" value="UniProtKB-KW"/>
</dbReference>
<dbReference type="EC" id="2.7.6.5" evidence="3"/>
<keyword evidence="3" id="KW-0418">Kinase</keyword>
<dbReference type="InterPro" id="IPR052366">
    <property type="entry name" value="GTP_Pyrophosphokinase"/>
</dbReference>
<dbReference type="PANTHER" id="PTHR47837">
    <property type="entry name" value="GTP PYROPHOSPHOKINASE YJBM"/>
    <property type="match status" value="1"/>
</dbReference>
<dbReference type="Gene3D" id="3.30.460.10">
    <property type="entry name" value="Beta Polymerase, domain 2"/>
    <property type="match status" value="1"/>
</dbReference>
<dbReference type="InterPro" id="IPR043519">
    <property type="entry name" value="NT_sf"/>
</dbReference>
<dbReference type="SUPFAM" id="SSF81301">
    <property type="entry name" value="Nucleotidyltransferase"/>
    <property type="match status" value="1"/>
</dbReference>